<evidence type="ECO:0000256" key="7">
    <source>
        <dbReference type="SAM" id="Phobius"/>
    </source>
</evidence>
<feature type="compositionally biased region" description="Pro residues" evidence="6">
    <location>
        <begin position="2263"/>
        <end position="2273"/>
    </location>
</feature>
<comment type="caution">
    <text evidence="5">Lacks conserved residue(s) required for the propagation of feature annotation.</text>
</comment>
<keyword evidence="2" id="KW-0677">Repeat</keyword>
<feature type="compositionally biased region" description="Pro residues" evidence="6">
    <location>
        <begin position="2137"/>
        <end position="2148"/>
    </location>
</feature>
<keyword evidence="1" id="KW-0479">Metal-binding</keyword>
<feature type="region of interest" description="Disordered" evidence="6">
    <location>
        <begin position="1747"/>
        <end position="1774"/>
    </location>
</feature>
<feature type="domain" description="EGF-like" evidence="8">
    <location>
        <begin position="5110"/>
        <end position="5149"/>
    </location>
</feature>
<feature type="domain" description="EGF-like" evidence="8">
    <location>
        <begin position="3973"/>
        <end position="4012"/>
    </location>
</feature>
<evidence type="ECO:0000256" key="1">
    <source>
        <dbReference type="ARBA" id="ARBA00022723"/>
    </source>
</evidence>
<feature type="region of interest" description="Disordered" evidence="6">
    <location>
        <begin position="2246"/>
        <end position="2273"/>
    </location>
</feature>
<dbReference type="InterPro" id="IPR001507">
    <property type="entry name" value="ZP_dom"/>
</dbReference>
<dbReference type="Pfam" id="PF21164">
    <property type="entry name" value="Dumpy_DPY"/>
    <property type="match status" value="3"/>
</dbReference>
<name>A0AAW0XDQ2_CHEQU</name>
<keyword evidence="3" id="KW-0863">Zinc-finger</keyword>
<keyword evidence="4" id="KW-0862">Zinc</keyword>
<dbReference type="SMART" id="SM00241">
    <property type="entry name" value="ZP"/>
    <property type="match status" value="1"/>
</dbReference>
<sequence length="5691" mass="605186">MPLPPLAETHTTRPIQTPTTTPIPPPIVPPIAIACENSDDCTMDNSCINNLCYDVCSLGICGDDAECKIGSHRPVCSCPPGTTGDPLHECVSLLAETTISPQPPIAEIIPTQPGDPVHPITGPTSPSAPPLAEHPSPRPTPPPVTLPPPPPPTPGPLPVGCESSGECPFNNSCVNKLCFDICHPGFCGENANCQTVGHRPTCICPVGTTGNPNIKCSALAVDTPVPLPPVVGDRPPAQEIIINPVTGPTAPGLPPLTEEPKHPPTEPPITRPPPPVIVPLPVACENNDDCDMDNSCLNMMCYEVCSLGVCGEKSNCRIISHRPVCLCQPGTTGDPQEGCRAILTERPIIVAERPIADITLDREQPIQPVVGPSTPPPLPLAEAPIPHTTEPPAPLPPPIPTAPPNAVGCVSSDDCPVENSCINRLCLDICHPGFCGEAADCRTVGHRPSCVCPPGTTGNPTERCMALATEIAVTHSPMAGITVFPPGEPVIPASGPSSPTDPPLAEPPTRRPPEPTSPRPPPLPIIPPLVIACENNDDCASDNSCINNLCYDVCSLGVCGDDAECKIAKHRPVCNCPPGTTGDPLRECVSLVAEKPISLKPPIAEIVPTQPGDPVHPITGPTSPGAPPLAEHSRPRPPLPPVTLPPPPPPPTPGPLPVGCESSDDCPFDNSCVNKLCFDICHPGLCGENADCETVRHHPTCTCPLGTTGNPNVKCSALAVDDLVPLPPPIVGDRPPADEIAIHPITGPTAPGLPPLVEEPKRPPTEPPVTRPPPPVIVPLVPVACENNDDCDMDNSCLNQLCYDVCSLGICGEKAECVSINHRPVCLCYPGTTGDPQEGCRAISTEKPVITTEHPIADITVDREKPIHPVVGPSTSPPLPLAEAPIPHTTEPPAPLPPPIPTAPPNAVGCVSSDDCPVENSCINRLCLDICHPGFCGEAADCRTVGHRPSCVCPPGTTGNPTERCMALATEIAVTHSPMAGITVLPPGEPVIPASGPSSPTDPPLAEPPTRRPPEPTSPRPPPLPIIPPLVIACENNDDCASDNSCINNLCYDVCSLGVCGDDAECKIAKHRPVCNCPPGTTGDPLRECVSLVAEKPISLKPPIAEIMPTQPGDPVHPITGPTSPGAPPLAEHSRPRPPLPPVTLPPPPPPTPGPLPVGCESSDDCPFDNSCVNKLCFDICHPGLCGENADCETVRHHPTCTCPLGTTGNPNVKCSALAVDDLVPLPPPIVGDRPPADEIAIHPITGPTAPGLPPLVEEPKRPPTEPPVTRPPPPVIVPLVPVACENNDDCDMDNSCLNQLCYDVCSLGICGEKAECVSINHRPVCLCYPGTTGDPQEGCRAISTEKPVITTEHPIADITVDREKPIHPVVGPSTSPPLPLAEAPIPHTTEPPAPLPPPIPTAPPNAVGCVSSDDCPVENSCINRLCLDICHPGFCGEAADCRTVGHRPSCVCPPGTTGNPTERCMALATEIAVTHSPMAGITVLPPGEPVIPASGPSSPTDPPLAEPPTRRPPEPTSPRPPPLPIIPPLVIACENNDDCASDNSCINNLCYDVCSLGVCGDDAECKIAKHRPVCNCPPGTTGDPLRECVSLVAEKPISLKPPIAEIMPTQPGDPVHPITGPTSPGAPPLVEHSRPRPTLPPVTLPPPPPTPGPLPVGCESSDDCPFDNSCVNKLCFDICHPGLCGENADCETVGHRPTCNCPLGTTGNPNVKCSALAVDAPVPLHPPVVGDRHPIEQIIIHPITGPTAPGLPPLAEKPKHPTTEPPLTRPPPPPIVPLVPVACENNDDCDMDNSCLNQLCYDVCSLGICGEKAECVSINHRPVCLCYPGTTGDPQEGCRAISTEKPVITTEHPIADITVDREKPIHPVVGPSTSPPLPLAEAPIPHTTEPPAPLPPPIPTAPPNAVGCVSSDDCPVENSCINRLCLDICHPGFCGEAADCRTVGHRPSCVCPPGTTGNPTERCMALATEIAVTHSPMAGITVLPPGEPVIPASGPSSPTDPPLAEPPTRRPPEPTSPRPPPLPIIPPLVIACENNDDCASDNSCINNLCYDVCSLGVCGDDAECKIAKHRPVCNCPPGTTGDPLRECVSLVAEKPISLKPPVAEIMPTQPGDPVRPITGPTSPGAPPLVEHSRPRPTLPPVTLPPPPPTPGPLPVGCESSDDCPFYNSCVNKLCFDICHPGLCGENADCETVGHRPTCNCPLGTTGNPNVKCSALAVDAPVPLHPPVVGDRHPIEQIIIHPITGPTAPGLPPLAEKPKHPTTEPPLTRPPPPPIVPLVPVACENNDDCDMDNSCLNQLCYDVCSLGICGEDADCKTLNHRPVCLCPPGTTGNPQVICSSLVTLPPETVGPIPGITSVPPSEPVLPIAASTEVPLPPLVSMPPVHPALPEPPVIPFVPTPPPLPTGCSSNDECPFDNTCVNQLCFDVCYPGLCGHNANCQTTEHRPACVCPKGTTGNPTIACIALVTESSVEPLPPLVHSTPHPPEDIMVPILPPTTPRPPPLVVMPTTTPEPLPPRPPITPILPPIVIACQNNDECPADNSCLNHICYDVCSLGICGENAECQIFNQRPVCECPTGTRGNPTEGCQAIHMEHTTLAMPTKDTPSPVVDVSVIPVAAPDHTTPLPLFELSSPRPSPPPFVTPPLPPTAPPFPVGCQSADECPYDNSCVNQLCLDICYPGLCGENAECQTRAHKIECKCPPGTTGNPTLKCSALSVLQPTIPQPPISGAHTPLSQQPLQPIAAPDSTTPSPMAEVTTTRSPEPFIPVHPPPPIIPPILIACENNDNCDIDNSCINLLCYPVCSLGICGENAECKSLDHRAVCICPSGTTGNPQHHCQALVTEVPPTLPPPFKEIHPQPKEPIMPVAAPTSPTHPPLVLTQPPQVTEPPASPPALPVTDGPLPIGCTTSGVCAFDEQCYNRLCVKVCSVQPCQTDSECIAQMHQAICTPVVALTEKPQCLLDEHCFNTQVCTSGVCREVCLTTNPCAPMAVCTAHNHRPICNCPPGYIGNPFVACRRPEPPTPPPYQPPTTPQPECLVDNDCAYNLACLNQQCQDPCQSRDVCGFNAECIVTVHTPTCMCSPGYTGNPYVRCRPPTAPILTPAPPSLKPQCTRNEDCPADRACYSGSCQNPCEVGKPCAPTALCDAIRHRALCSCPRGMSGDPHLQCTSIEVSTPQPECLEDERCSDTLACINEHCQDPCALYDNCAPNAECHVIRHRAVCSCPDGYIGNPNIQCLVAGCRSNSECPVLHACINRECEDPCKFEKCGLNAECRSLNQRAKCYCPESLLGDPYVRCERPECTSDPECPSWLACISQECRDPCNCGPGAQCRVINHRPLCTCPPDHQGDPNVQCVPKPALEPSYKECQTDGECPSKMACFDGRCDDPCQVINPCGTNAKCHVIDTLPFRTMTCECLPGFTGNAYVECTLRPTVEPGCTTDDECPPTEVCRNRQCLDPCAVLNPCAPNAECQVLNRRTDCSCPPGRTGNPHVNCYEIPLEEPECRVDPDCTNEQACIKEVCVDPCLVEEPCGRQALCRTNQHRPICYCPEGWAGNPRTECFKPDCMKDDECPTDKMCVNQHCVDPCLHSDRACGTNAGCRAILHRAQCFCPPGTQGNPTIACVTVGCTSNDDCADDKACDSLNRVCIPVCEETTCAVQAECRAANHAALCLCPPPLTGNPFLQCYQVKEPVTDAPIEPECRQDSDCRSQHACINALCQNPCVITSPCLPSQECHVVDSVPLKTIMCQCPPDYIFVKEGICVRPEPECRSDSDCQNHEACREGTCVNVCGGEPCGLNAVCQGVNHRHQCQCAEGYTGDPNIHCKRMPPLVTLPEPDCLIDDDCSKDLSCADQRCVNPCIRENPCAKNAFCYTRDHRPVCRCPEGFIGDPQIECQPLTVPPEALCLRDSECPDSLACLGGQCVDPCSCGENAVCRVINHHAVCSCALDYDGDPYTACFYKGCTTDDSCPTTYICHNSYCIDPCHVNNPCAINAECFAVNREARCRCPTGLDGDPHVKCQTLKCEIDTDCPKDRTCQHGQCVDPCIYTTCADSAICTPAEHRGECRCAPGYRGDATFRCEPDVEPICTKDKDCGTGLACISEHCQSLCSSKVCGENAVCHVVESVPFKAMVCKCLPGQVGDAHTQCRLIPEKTGCVRDKDCAMGLACVGGVCRDPCNCGVNALCTVIKHRPICTCAQGYEGNPHIACSATGCTSNSQCPDDRACYNGNCVSPCLLDNPCSPRAECRPIAHKATCFCASGTSGDPLKECKVIGCSTNRDCPPDRACLNGRCLDQCIYNNTCAPNTECRSIDHRVECRCPVGFEGIPTVVCREKTPRDCRSDFDCESEYGCMEGRCQKPCQVLKPCQDPTVCTLVATRPLKTMTCSCPSHMVTSRQGQCVNLELPISVGCRADSECPGDQACLNTRCVTPCSCGQHAECYVRDHRPICTCLPGYQGNPNIGCYKAGCSKDEECPLDTMCSSGVCINPCAVKDPCDISAECYPENHHSKCRCTSGLEGDPYVRCQVIGCRSNTECPTDKACVNRQCVNPCFYDNLCAPNAECYVFQHTIGCRCPTDMPYGDPRFICEEKKVLVEHPKPECVADLDCPSKQACINEQCSNPCHTLSPCDRTAMCDVVDSIPVRTMICVCPEGFIMTDEGTCELIALEIPSGCRADSECPTEEACINRMCRIPCECGRNANCEIINHRSVCTCEVGFQGNPNIGCFPIGCQHDSECEDTQACYDGVCANPCLVDDPCPTKSECYAKEHRAYCRCPSGFQGDGYTKCLAIGCRANSECPSDRACINNICVDPCAYDPCSSNAECVIIDHIARCRCPPGMTGDPKVGCLPAIQPVCITDGDCPSQHACIDEKCVNPCKVLEPCHESAECKVVDTLPVRTMLCICADGEVTDEGGECEVLPPIKAACEVDPDCPSEKACFTGICKDPCQCGANADCEIVEHHPVCTCKRGYEGDPEIRCIEIGCYGNDDCPTTHACRNGQCAPVCGPNNEPCGKEAVCQGVNHEAVCYCPPGSRGNPRTQCIAIGCVSNDACPDDRSCINQRCESPCSLELCKEPATCHTQDHISDCPCPPGFNRTIDNGCEMLVIGCRSDVECPSKTVCINGKCIDPCGLDPCGENTECRVIDTVPVRTIACECLPGYQGDAAEKCIPTPVCPLEKGFILEDDDCVCPIDRDFYVDESGSCVHCPVELGYVLTEDGLCICDPEKGYHPTAQGTCDCPLPAVKDKDGYCVVRPDEPPIIVGCTTDDECPVDKMCNQTVCVPPCNDLPCAKYALCINANHKAICNCISGYSGDPYQKDDGCKPTFARTDFPRPDMLVNCLADGVQVDINVGDPGFNGVMYVKGYSKNEECRRVVKPDVDVGTIDFKVKFNTCGLIHENGLARFILVLQKHPKLVTYKAQAYHVKCTYNTGEKTITIGFNVSMLTTAGTIANTGPPPTCLMRITDPSGGTIDKAEIGDLLMLRIQVEPSNIYGGFARSCVALTANTDGTDNEHLVTDENGCATDPSIFGEWEQDDGEGKALVALFSAFKFPSSNSIRFQCNVRVCFGRCHPVNCNGYDAFGRRRRRQVEEDAEVLYRPESVYDGQLREIQVSSQAILTVESRSERFTAPENPENVGVEEVCVSKWGFIIALIITALLALVAVAVAVSCWLMAYRRRPKHGGPLPHPPEFPNPLFTTPEPLAEPSPDYLS</sequence>
<dbReference type="PANTHER" id="PTHR22963">
    <property type="entry name" value="ENDOGLIN-RELATED"/>
    <property type="match status" value="1"/>
</dbReference>
<feature type="region of interest" description="Disordered" evidence="6">
    <location>
        <begin position="101"/>
        <end position="157"/>
    </location>
</feature>
<comment type="caution">
    <text evidence="10">The sequence shown here is derived from an EMBL/GenBank/DDBJ whole genome shotgun (WGS) entry which is preliminary data.</text>
</comment>
<proteinExistence type="predicted"/>
<feature type="region of interest" description="Disordered" evidence="6">
    <location>
        <begin position="2868"/>
        <end position="2890"/>
    </location>
</feature>
<dbReference type="InterPro" id="IPR000742">
    <property type="entry name" value="EGF"/>
</dbReference>
<feature type="region of interest" description="Disordered" evidence="6">
    <location>
        <begin position="1485"/>
        <end position="1524"/>
    </location>
</feature>
<dbReference type="Proteomes" id="UP001445076">
    <property type="component" value="Unassembled WGS sequence"/>
</dbReference>
<feature type="domain" description="EGF-like" evidence="8">
    <location>
        <begin position="3052"/>
        <end position="3091"/>
    </location>
</feature>
<feature type="region of interest" description="Disordered" evidence="6">
    <location>
        <begin position="1372"/>
        <end position="1392"/>
    </location>
</feature>
<keyword evidence="7" id="KW-0812">Transmembrane</keyword>
<dbReference type="InterPro" id="IPR048407">
    <property type="entry name" value="Dumpy_DPY"/>
</dbReference>
<evidence type="ECO:0000256" key="5">
    <source>
        <dbReference type="PROSITE-ProRule" id="PRU00076"/>
    </source>
</evidence>
<dbReference type="InterPro" id="IPR000967">
    <property type="entry name" value="Znf_NFX1"/>
</dbReference>
<feature type="region of interest" description="Disordered" evidence="6">
    <location>
        <begin position="985"/>
        <end position="1024"/>
    </location>
</feature>
<evidence type="ECO:0000259" key="9">
    <source>
        <dbReference type="PROSITE" id="PS51034"/>
    </source>
</evidence>
<evidence type="ECO:0000256" key="3">
    <source>
        <dbReference type="ARBA" id="ARBA00022771"/>
    </source>
</evidence>
<dbReference type="SMART" id="SM00438">
    <property type="entry name" value="ZnF_NFX"/>
    <property type="match status" value="14"/>
</dbReference>
<evidence type="ECO:0000256" key="2">
    <source>
        <dbReference type="ARBA" id="ARBA00022737"/>
    </source>
</evidence>
<feature type="region of interest" description="Disordered" evidence="6">
    <location>
        <begin position="609"/>
        <end position="656"/>
    </location>
</feature>
<feature type="compositionally biased region" description="Pro residues" evidence="6">
    <location>
        <begin position="2014"/>
        <end position="2023"/>
    </location>
</feature>
<gene>
    <name evidence="10" type="ORF">OTU49_004861</name>
</gene>
<feature type="region of interest" description="Disordered" evidence="6">
    <location>
        <begin position="1247"/>
        <end position="1273"/>
    </location>
</feature>
<feature type="compositionally biased region" description="Pro residues" evidence="6">
    <location>
        <begin position="1015"/>
        <end position="1024"/>
    </location>
</feature>
<feature type="region of interest" description="Disordered" evidence="6">
    <location>
        <begin position="2103"/>
        <end position="2148"/>
    </location>
</feature>
<dbReference type="SMART" id="SM00181">
    <property type="entry name" value="EGF"/>
    <property type="match status" value="58"/>
</dbReference>
<keyword evidence="11" id="KW-1185">Reference proteome</keyword>
<feature type="domain" description="EGF-like" evidence="8">
    <location>
        <begin position="3780"/>
        <end position="3818"/>
    </location>
</feature>
<feature type="domain" description="EGF-like" evidence="8">
    <location>
        <begin position="3849"/>
        <end position="3888"/>
    </location>
</feature>
<feature type="region of interest" description="Disordered" evidence="6">
    <location>
        <begin position="1871"/>
        <end position="1891"/>
    </location>
</feature>
<accession>A0AAW0XDQ2</accession>
<feature type="compositionally biased region" description="Pro residues" evidence="6">
    <location>
        <begin position="636"/>
        <end position="656"/>
    </location>
</feature>
<feature type="region of interest" description="Disordered" evidence="6">
    <location>
        <begin position="1111"/>
        <end position="1156"/>
    </location>
</feature>
<dbReference type="GO" id="GO:0005634">
    <property type="term" value="C:nucleus"/>
    <property type="evidence" value="ECO:0007669"/>
    <property type="project" value="InterPro"/>
</dbReference>
<dbReference type="EMBL" id="JARKIK010000044">
    <property type="protein sequence ID" value="KAK8736184.1"/>
    <property type="molecule type" value="Genomic_DNA"/>
</dbReference>
<evidence type="ECO:0000256" key="6">
    <source>
        <dbReference type="SAM" id="MobiDB-lite"/>
    </source>
</evidence>
<feature type="compositionally biased region" description="Pro residues" evidence="6">
    <location>
        <begin position="137"/>
        <end position="157"/>
    </location>
</feature>
<feature type="domain" description="EGF-like" evidence="8">
    <location>
        <begin position="3381"/>
        <end position="3424"/>
    </location>
</feature>
<feature type="compositionally biased region" description="Pro residues" evidence="6">
    <location>
        <begin position="1137"/>
        <end position="1156"/>
    </location>
</feature>
<keyword evidence="7" id="KW-0472">Membrane</keyword>
<dbReference type="SMART" id="SM00286">
    <property type="entry name" value="PTI"/>
    <property type="match status" value="30"/>
</dbReference>
<evidence type="ECO:0000256" key="4">
    <source>
        <dbReference type="ARBA" id="ARBA00022833"/>
    </source>
</evidence>
<dbReference type="PROSITE" id="PS51034">
    <property type="entry name" value="ZP_2"/>
    <property type="match status" value="1"/>
</dbReference>
<feature type="region of interest" description="Disordered" evidence="6">
    <location>
        <begin position="747"/>
        <end position="773"/>
    </location>
</feature>
<keyword evidence="7" id="KW-1133">Transmembrane helix</keyword>
<evidence type="ECO:0000259" key="8">
    <source>
        <dbReference type="PROSITE" id="PS50026"/>
    </source>
</evidence>
<dbReference type="PANTHER" id="PTHR22963:SF38">
    <property type="entry name" value="LP13770P"/>
    <property type="match status" value="1"/>
</dbReference>
<feature type="compositionally biased region" description="Pro residues" evidence="6">
    <location>
        <begin position="1638"/>
        <end position="1651"/>
    </location>
</feature>
<feature type="domain" description="EGF-like" evidence="8">
    <location>
        <begin position="3451"/>
        <end position="3490"/>
    </location>
</feature>
<feature type="domain" description="EGF-like" evidence="8">
    <location>
        <begin position="4034"/>
        <end position="4072"/>
    </location>
</feature>
<feature type="region of interest" description="Disordered" evidence="6">
    <location>
        <begin position="244"/>
        <end position="274"/>
    </location>
</feature>
<dbReference type="GO" id="GO:0008270">
    <property type="term" value="F:zinc ion binding"/>
    <property type="evidence" value="ECO:0007669"/>
    <property type="project" value="UniProtKB-KW"/>
</dbReference>
<feature type="compositionally biased region" description="Pro residues" evidence="6">
    <location>
        <begin position="265"/>
        <end position="274"/>
    </location>
</feature>
<feature type="compositionally biased region" description="Pro residues" evidence="6">
    <location>
        <begin position="1764"/>
        <end position="1774"/>
    </location>
</feature>
<protein>
    <submittedName>
        <fullName evidence="10">Uncharacterized protein</fullName>
    </submittedName>
</protein>
<feature type="region of interest" description="Disordered" evidence="6">
    <location>
        <begin position="5662"/>
        <end position="5691"/>
    </location>
</feature>
<feature type="region of interest" description="Disordered" evidence="6">
    <location>
        <begin position="484"/>
        <end position="523"/>
    </location>
</feature>
<feature type="compositionally biased region" description="Pro residues" evidence="6">
    <location>
        <begin position="1515"/>
        <end position="1524"/>
    </location>
</feature>
<feature type="region of interest" description="Disordered" evidence="6">
    <location>
        <begin position="367"/>
        <end position="391"/>
    </location>
</feature>
<organism evidence="10 11">
    <name type="scientific">Cherax quadricarinatus</name>
    <name type="common">Australian red claw crayfish</name>
    <dbReference type="NCBI Taxonomy" id="27406"/>
    <lineage>
        <taxon>Eukaryota</taxon>
        <taxon>Metazoa</taxon>
        <taxon>Ecdysozoa</taxon>
        <taxon>Arthropoda</taxon>
        <taxon>Crustacea</taxon>
        <taxon>Multicrustacea</taxon>
        <taxon>Malacostraca</taxon>
        <taxon>Eumalacostraca</taxon>
        <taxon>Eucarida</taxon>
        <taxon>Decapoda</taxon>
        <taxon>Pleocyemata</taxon>
        <taxon>Astacidea</taxon>
        <taxon>Parastacoidea</taxon>
        <taxon>Parastacidae</taxon>
        <taxon>Cherax</taxon>
    </lineage>
</organism>
<evidence type="ECO:0000313" key="11">
    <source>
        <dbReference type="Proteomes" id="UP001445076"/>
    </source>
</evidence>
<dbReference type="PROSITE" id="PS01186">
    <property type="entry name" value="EGF_2"/>
    <property type="match status" value="9"/>
</dbReference>
<feature type="region of interest" description="Disordered" evidence="6">
    <location>
        <begin position="1"/>
        <end position="23"/>
    </location>
</feature>
<feature type="region of interest" description="Disordered" evidence="6">
    <location>
        <begin position="1984"/>
        <end position="2023"/>
    </location>
</feature>
<dbReference type="PROSITE" id="PS50026">
    <property type="entry name" value="EGF_3"/>
    <property type="match status" value="10"/>
</dbReference>
<feature type="compositionally biased region" description="Pro residues" evidence="6">
    <location>
        <begin position="514"/>
        <end position="523"/>
    </location>
</feature>
<feature type="domain" description="ZP" evidence="9">
    <location>
        <begin position="5321"/>
        <end position="5563"/>
    </location>
</feature>
<feature type="region of interest" description="Disordered" evidence="6">
    <location>
        <begin position="1616"/>
        <end position="1651"/>
    </location>
</feature>
<feature type="region of interest" description="Disordered" evidence="6">
    <location>
        <begin position="872"/>
        <end position="892"/>
    </location>
</feature>
<reference evidence="10 11" key="1">
    <citation type="journal article" date="2024" name="BMC Genomics">
        <title>Genome assembly of redclaw crayfish (Cherax quadricarinatus) provides insights into its immune adaptation and hypoxia tolerance.</title>
        <authorList>
            <person name="Liu Z."/>
            <person name="Zheng J."/>
            <person name="Li H."/>
            <person name="Fang K."/>
            <person name="Wang S."/>
            <person name="He J."/>
            <person name="Zhou D."/>
            <person name="Weng S."/>
            <person name="Chi M."/>
            <person name="Gu Z."/>
            <person name="He J."/>
            <person name="Li F."/>
            <person name="Wang M."/>
        </authorList>
    </citation>
    <scope>NUCLEOTIDE SEQUENCE [LARGE SCALE GENOMIC DNA]</scope>
    <source>
        <strain evidence="10">ZL_2023a</strain>
    </source>
</reference>
<keyword evidence="5" id="KW-0245">EGF-like domain</keyword>
<feature type="domain" description="EGF-like" evidence="8">
    <location>
        <begin position="3195"/>
        <end position="3234"/>
    </location>
</feature>
<evidence type="ECO:0000313" key="10">
    <source>
        <dbReference type="EMBL" id="KAK8736184.1"/>
    </source>
</evidence>
<feature type="transmembrane region" description="Helical" evidence="7">
    <location>
        <begin position="5627"/>
        <end position="5654"/>
    </location>
</feature>
<feature type="domain" description="EGF-like" evidence="8">
    <location>
        <begin position="4796"/>
        <end position="4834"/>
    </location>
</feature>